<proteinExistence type="inferred from homology"/>
<dbReference type="FunFam" id="3.40.50.1820:FF:000057">
    <property type="entry name" value="Lipase"/>
    <property type="match status" value="1"/>
</dbReference>
<evidence type="ECO:0000256" key="5">
    <source>
        <dbReference type="ARBA" id="ARBA00023098"/>
    </source>
</evidence>
<keyword evidence="6" id="KW-0325">Glycoprotein</keyword>
<dbReference type="Pfam" id="PF04083">
    <property type="entry name" value="Abhydro_lipase"/>
    <property type="match status" value="2"/>
</dbReference>
<reference evidence="8 9" key="1">
    <citation type="submission" date="2016-07" db="EMBL/GenBank/DDBJ databases">
        <title>Disparate Historic Effective Population Sizes Predicted by Modern Levels of Genome Diversity for the Scaled Quail (Callipepla squamata) and the Northern Bobwhite (Colinus virginianus): Inferences from First and Second Generation Draft Genome Assemblies for Sympatric New World Quail.</title>
        <authorList>
            <person name="Oldeschulte D.L."/>
            <person name="Halley Y.A."/>
            <person name="Bhattarai E.K."/>
            <person name="Brashear W.A."/>
            <person name="Hill J."/>
            <person name="Metz R.P."/>
            <person name="Johnson C.D."/>
            <person name="Rollins D."/>
            <person name="Peterson M.J."/>
            <person name="Bickhart D.M."/>
            <person name="Decker J.E."/>
            <person name="Seabury C.M."/>
        </authorList>
    </citation>
    <scope>NUCLEOTIDE SEQUENCE [LARGE SCALE GENOMIC DNA]</scope>
    <source>
        <strain evidence="8 9">Texas</strain>
        <tissue evidence="8">Leg muscle</tissue>
    </source>
</reference>
<sequence>MLELAQKIKLNFALAPDTATKYARSPATKLLYLPEKLLWNWVSVHSTQTAAGTSVQNIGHWSQEAHSRKFQAYDWGSSKENIKKYQQAIGFSEGFTAPYTLKLEEGLHRKQRNPEDLMNVSEIIRYHGYPCEEHEVTTKDGYMLGVFRIPSGKNMHNTGVTQLKQIRKHTASALSHSPKMWCLLMLLCSQAINFSGGFTAPYTLKSEEGLHRKQRNPEDLMNVSEIIRYHGYPCEEHEVTTKDGYMLGVFRIPSGKNMHNTGQKPAVFLQHAFLGDATHWISNLPNNSLGFLLADAGYDVWLGNSRGNTWSLKHKTLKPSQKEFWQFSFDEMGKYDIPAELYFIMNKTRQKDVFYIGHSEGTAAGFIAFSTYPELAKRVKAFFALGPVTTCTYAIGPLMKIAKLPAAVLRSRIDVYVGHSPAGTSVQNVIHWHQVFYADRFQAYDYGSKENMKKYNQTTPPAYEIEKISTPIAVWSGGQDKFADARDTAKLLSRITNLCYHKHFPDWGHLDFIWGLDAAEKMYMKIIELLIKYL</sequence>
<dbReference type="Proteomes" id="UP000198323">
    <property type="component" value="Unassembled WGS sequence"/>
</dbReference>
<evidence type="ECO:0000256" key="3">
    <source>
        <dbReference type="ARBA" id="ARBA00022801"/>
    </source>
</evidence>
<evidence type="ECO:0000313" key="9">
    <source>
        <dbReference type="Proteomes" id="UP000198323"/>
    </source>
</evidence>
<comment type="similarity">
    <text evidence="1">Belongs to the AB hydrolase superfamily. Lipase family.</text>
</comment>
<organism evidence="8 9">
    <name type="scientific">Callipepla squamata</name>
    <name type="common">Scaled quail</name>
    <dbReference type="NCBI Taxonomy" id="9009"/>
    <lineage>
        <taxon>Eukaryota</taxon>
        <taxon>Metazoa</taxon>
        <taxon>Chordata</taxon>
        <taxon>Craniata</taxon>
        <taxon>Vertebrata</taxon>
        <taxon>Euteleostomi</taxon>
        <taxon>Archelosauria</taxon>
        <taxon>Archosauria</taxon>
        <taxon>Dinosauria</taxon>
        <taxon>Saurischia</taxon>
        <taxon>Theropoda</taxon>
        <taxon>Coelurosauria</taxon>
        <taxon>Aves</taxon>
        <taxon>Neognathae</taxon>
        <taxon>Galloanserae</taxon>
        <taxon>Galliformes</taxon>
        <taxon>Odontophoridae</taxon>
        <taxon>Callipepla</taxon>
    </lineage>
</organism>
<dbReference type="EMBL" id="MCFN01000889">
    <property type="protein sequence ID" value="OXB54593.1"/>
    <property type="molecule type" value="Genomic_DNA"/>
</dbReference>
<evidence type="ECO:0000256" key="6">
    <source>
        <dbReference type="ARBA" id="ARBA00023180"/>
    </source>
</evidence>
<dbReference type="InterPro" id="IPR029058">
    <property type="entry name" value="AB_hydrolase_fold"/>
</dbReference>
<evidence type="ECO:0000256" key="2">
    <source>
        <dbReference type="ARBA" id="ARBA00022729"/>
    </source>
</evidence>
<dbReference type="SUPFAM" id="SSF53474">
    <property type="entry name" value="alpha/beta-Hydrolases"/>
    <property type="match status" value="2"/>
</dbReference>
<evidence type="ECO:0000256" key="4">
    <source>
        <dbReference type="ARBA" id="ARBA00022963"/>
    </source>
</evidence>
<evidence type="ECO:0000256" key="1">
    <source>
        <dbReference type="ARBA" id="ARBA00010701"/>
    </source>
</evidence>
<feature type="domain" description="Partial AB-hydrolase lipase" evidence="7">
    <location>
        <begin position="223"/>
        <end position="284"/>
    </location>
</feature>
<dbReference type="OrthoDB" id="9974421at2759"/>
<dbReference type="InterPro" id="IPR006693">
    <property type="entry name" value="AB_hydrolase_lipase"/>
</dbReference>
<protein>
    <recommendedName>
        <fullName evidence="7">Partial AB-hydrolase lipase domain-containing protein</fullName>
    </recommendedName>
</protein>
<dbReference type="STRING" id="9009.A0A226MH40"/>
<gene>
    <name evidence="8" type="ORF">ASZ78_004094</name>
</gene>
<comment type="caution">
    <text evidence="8">The sequence shown here is derived from an EMBL/GenBank/DDBJ whole genome shotgun (WGS) entry which is preliminary data.</text>
</comment>
<dbReference type="PANTHER" id="PTHR11005">
    <property type="entry name" value="LYSOSOMAL ACID LIPASE-RELATED"/>
    <property type="match status" value="1"/>
</dbReference>
<evidence type="ECO:0000313" key="8">
    <source>
        <dbReference type="EMBL" id="OXB54593.1"/>
    </source>
</evidence>
<keyword evidence="2" id="KW-0732">Signal</keyword>
<dbReference type="GO" id="GO:0016787">
    <property type="term" value="F:hydrolase activity"/>
    <property type="evidence" value="ECO:0007669"/>
    <property type="project" value="UniProtKB-KW"/>
</dbReference>
<evidence type="ECO:0000259" key="7">
    <source>
        <dbReference type="Pfam" id="PF04083"/>
    </source>
</evidence>
<feature type="domain" description="Partial AB-hydrolase lipase" evidence="7">
    <location>
        <begin position="120"/>
        <end position="158"/>
    </location>
</feature>
<dbReference type="AlphaFoldDB" id="A0A226MH40"/>
<keyword evidence="3" id="KW-0378">Hydrolase</keyword>
<accession>A0A226MH40</accession>
<keyword evidence="4" id="KW-0442">Lipid degradation</keyword>
<dbReference type="Gene3D" id="3.40.50.1820">
    <property type="entry name" value="alpha/beta hydrolase"/>
    <property type="match status" value="4"/>
</dbReference>
<keyword evidence="5" id="KW-0443">Lipid metabolism</keyword>
<dbReference type="GO" id="GO:0016042">
    <property type="term" value="P:lipid catabolic process"/>
    <property type="evidence" value="ECO:0007669"/>
    <property type="project" value="UniProtKB-KW"/>
</dbReference>
<name>A0A226MH40_CALSU</name>
<keyword evidence="9" id="KW-1185">Reference proteome</keyword>